<keyword evidence="5" id="KW-0694">RNA-binding</keyword>
<feature type="region of interest" description="Disordered" evidence="6">
    <location>
        <begin position="406"/>
        <end position="432"/>
    </location>
</feature>
<dbReference type="RefSeq" id="WP_379268626.1">
    <property type="nucleotide sequence ID" value="NZ_JBHUGT010000026.1"/>
</dbReference>
<evidence type="ECO:0000259" key="7">
    <source>
        <dbReference type="PROSITE" id="PS50126"/>
    </source>
</evidence>
<evidence type="ECO:0000313" key="8">
    <source>
        <dbReference type="EMBL" id="MFD2658768.1"/>
    </source>
</evidence>
<evidence type="ECO:0000256" key="6">
    <source>
        <dbReference type="SAM" id="MobiDB-lite"/>
    </source>
</evidence>
<reference evidence="9" key="1">
    <citation type="journal article" date="2019" name="Int. J. Syst. Evol. Microbiol.">
        <title>The Global Catalogue of Microorganisms (GCM) 10K type strain sequencing project: providing services to taxonomists for standard genome sequencing and annotation.</title>
        <authorList>
            <consortium name="The Broad Institute Genomics Platform"/>
            <consortium name="The Broad Institute Genome Sequencing Center for Infectious Disease"/>
            <person name="Wu L."/>
            <person name="Ma J."/>
        </authorList>
    </citation>
    <scope>NUCLEOTIDE SEQUENCE [LARGE SCALE GENOMIC DNA]</scope>
    <source>
        <strain evidence="9">TISTR 1827</strain>
    </source>
</reference>
<comment type="caution">
    <text evidence="8">The sequence shown here is derived from an EMBL/GenBank/DDBJ whole genome shotgun (WGS) entry which is preliminary data.</text>
</comment>
<dbReference type="InterPro" id="IPR004659">
    <property type="entry name" value="RNase_E/G"/>
</dbReference>
<protein>
    <submittedName>
        <fullName evidence="8">Rne/Rng family ribonuclease</fullName>
    </submittedName>
</protein>
<dbReference type="SMART" id="SM00316">
    <property type="entry name" value="S1"/>
    <property type="match status" value="1"/>
</dbReference>
<feature type="domain" description="S1 motif" evidence="7">
    <location>
        <begin position="38"/>
        <end position="103"/>
    </location>
</feature>
<accession>A0ABW5QQU3</accession>
<dbReference type="Proteomes" id="UP001597493">
    <property type="component" value="Unassembled WGS sequence"/>
</dbReference>
<dbReference type="Gene3D" id="2.40.50.140">
    <property type="entry name" value="Nucleic acid-binding proteins"/>
    <property type="match status" value="1"/>
</dbReference>
<evidence type="ECO:0000256" key="1">
    <source>
        <dbReference type="ARBA" id="ARBA00001946"/>
    </source>
</evidence>
<dbReference type="PANTHER" id="PTHR30001">
    <property type="entry name" value="RIBONUCLEASE"/>
    <property type="match status" value="1"/>
</dbReference>
<evidence type="ECO:0000313" key="9">
    <source>
        <dbReference type="Proteomes" id="UP001597493"/>
    </source>
</evidence>
<sequence>MKQMLMHGDGELLQTAIVQDGKLIEFGMERSEHSGLVGNIYKGKVVNVLPGMQAAFVDIGLSKNAFLYVDELLHPNMDKQSERKPDIKQLVRPGQELLVQIMKEPIGGKGARVTTHYALPGRFLVYMPKAGYVGVSKKIGNEQERARLRTAGEELRLEDEGIIMRTAAGEASFEALEADVAQLRRQWRRVAASAGKASAPAEIHREVGLMRRIIRDSLTADINEVWIDDPARFETLKQLLEDMSPPFAGRLSFYTPDGNETMFDAFGITAQLYADFQSSIRLPSGGSLIWDETEALTVIDVNTGKFTGGKDLEDTVFRTNMEAADEIARLLRVRDVGGIIVIDFIDMELEQNRDRVLHRLEHWTKQDRTKCTVVGWTRLGLLEMTRKKARENSAKLNAERCPACGGTGRQPFEAAVPMEKGGLTRSETSVKS</sequence>
<comment type="cofactor">
    <cofactor evidence="1">
        <name>Mg(2+)</name>
        <dbReference type="ChEBI" id="CHEBI:18420"/>
    </cofactor>
</comment>
<dbReference type="InterPro" id="IPR019307">
    <property type="entry name" value="RNA-bd_AU-1/RNase_E/G"/>
</dbReference>
<evidence type="ECO:0000256" key="2">
    <source>
        <dbReference type="ARBA" id="ARBA00022723"/>
    </source>
</evidence>
<name>A0ABW5QQU3_9BACL</name>
<keyword evidence="2" id="KW-0479">Metal-binding</keyword>
<keyword evidence="4" id="KW-0460">Magnesium</keyword>
<proteinExistence type="predicted"/>
<dbReference type="InterPro" id="IPR012340">
    <property type="entry name" value="NA-bd_OB-fold"/>
</dbReference>
<evidence type="ECO:0000256" key="4">
    <source>
        <dbReference type="ARBA" id="ARBA00022842"/>
    </source>
</evidence>
<keyword evidence="9" id="KW-1185">Reference proteome</keyword>
<dbReference type="PANTHER" id="PTHR30001:SF0">
    <property type="entry name" value="RIBONUCLEASE G"/>
    <property type="match status" value="1"/>
</dbReference>
<dbReference type="SUPFAM" id="SSF50249">
    <property type="entry name" value="Nucleic acid-binding proteins"/>
    <property type="match status" value="1"/>
</dbReference>
<organism evidence="8 9">
    <name type="scientific">Paenibacillus thailandensis</name>
    <dbReference type="NCBI Taxonomy" id="393250"/>
    <lineage>
        <taxon>Bacteria</taxon>
        <taxon>Bacillati</taxon>
        <taxon>Bacillota</taxon>
        <taxon>Bacilli</taxon>
        <taxon>Bacillales</taxon>
        <taxon>Paenibacillaceae</taxon>
        <taxon>Paenibacillus</taxon>
    </lineage>
</organism>
<dbReference type="NCBIfam" id="TIGR00757">
    <property type="entry name" value="RNaseEG"/>
    <property type="match status" value="1"/>
</dbReference>
<gene>
    <name evidence="8" type="ORF">ACFSW5_00640</name>
</gene>
<dbReference type="CDD" id="cd04453">
    <property type="entry name" value="S1_RNase_E"/>
    <property type="match status" value="1"/>
</dbReference>
<keyword evidence="3" id="KW-0378">Hydrolase</keyword>
<dbReference type="PROSITE" id="PS50126">
    <property type="entry name" value="S1"/>
    <property type="match status" value="1"/>
</dbReference>
<evidence type="ECO:0000256" key="3">
    <source>
        <dbReference type="ARBA" id="ARBA00022801"/>
    </source>
</evidence>
<evidence type="ECO:0000256" key="5">
    <source>
        <dbReference type="ARBA" id="ARBA00022884"/>
    </source>
</evidence>
<dbReference type="InterPro" id="IPR003029">
    <property type="entry name" value="S1_domain"/>
</dbReference>
<dbReference type="EMBL" id="JBHUMY010000001">
    <property type="protein sequence ID" value="MFD2658768.1"/>
    <property type="molecule type" value="Genomic_DNA"/>
</dbReference>
<dbReference type="Pfam" id="PF10150">
    <property type="entry name" value="RNase_E_G"/>
    <property type="match status" value="1"/>
</dbReference>